<dbReference type="SMART" id="SM00516">
    <property type="entry name" value="SEC14"/>
    <property type="match status" value="1"/>
</dbReference>
<dbReference type="GO" id="GO:1902936">
    <property type="term" value="F:phosphatidylinositol bisphosphate binding"/>
    <property type="evidence" value="ECO:0007669"/>
    <property type="project" value="TreeGrafter"/>
</dbReference>
<reference evidence="2" key="1">
    <citation type="submission" date="2021-03" db="EMBL/GenBank/DDBJ databases">
        <title>Chromosome level genome of the anhydrobiotic midge Polypedilum vanderplanki.</title>
        <authorList>
            <person name="Yoshida Y."/>
            <person name="Kikawada T."/>
            <person name="Gusev O."/>
        </authorList>
    </citation>
    <scope>NUCLEOTIDE SEQUENCE</scope>
    <source>
        <strain evidence="2">NIAS01</strain>
        <tissue evidence="2">Whole body or cell culture</tissue>
    </source>
</reference>
<proteinExistence type="predicted"/>
<keyword evidence="3" id="KW-1185">Reference proteome</keyword>
<dbReference type="AlphaFoldDB" id="A0A9J6BVJ1"/>
<dbReference type="PROSITE" id="PS50191">
    <property type="entry name" value="CRAL_TRIO"/>
    <property type="match status" value="1"/>
</dbReference>
<dbReference type="PANTHER" id="PTHR10174:SF212">
    <property type="entry name" value="MIP26555P1"/>
    <property type="match status" value="1"/>
</dbReference>
<dbReference type="InterPro" id="IPR036273">
    <property type="entry name" value="CRAL/TRIO_N_dom_sf"/>
</dbReference>
<dbReference type="InterPro" id="IPR001251">
    <property type="entry name" value="CRAL-TRIO_dom"/>
</dbReference>
<name>A0A9J6BVJ1_POLVA</name>
<organism evidence="2 3">
    <name type="scientific">Polypedilum vanderplanki</name>
    <name type="common">Sleeping chironomid midge</name>
    <dbReference type="NCBI Taxonomy" id="319348"/>
    <lineage>
        <taxon>Eukaryota</taxon>
        <taxon>Metazoa</taxon>
        <taxon>Ecdysozoa</taxon>
        <taxon>Arthropoda</taxon>
        <taxon>Hexapoda</taxon>
        <taxon>Insecta</taxon>
        <taxon>Pterygota</taxon>
        <taxon>Neoptera</taxon>
        <taxon>Endopterygota</taxon>
        <taxon>Diptera</taxon>
        <taxon>Nematocera</taxon>
        <taxon>Chironomoidea</taxon>
        <taxon>Chironomidae</taxon>
        <taxon>Chironominae</taxon>
        <taxon>Polypedilum</taxon>
        <taxon>Polypedilum</taxon>
    </lineage>
</organism>
<accession>A0A9J6BVJ1</accession>
<dbReference type="PANTHER" id="PTHR10174">
    <property type="entry name" value="ALPHA-TOCOPHEROL TRANSFER PROTEIN-RELATED"/>
    <property type="match status" value="1"/>
</dbReference>
<dbReference type="Gene3D" id="1.10.8.20">
    <property type="entry name" value="N-terminal domain of phosphatidylinositol transfer protein sec14p"/>
    <property type="match status" value="1"/>
</dbReference>
<gene>
    <name evidence="2" type="ORF">PVAND_003909</name>
</gene>
<dbReference type="Proteomes" id="UP001107558">
    <property type="component" value="Chromosome 3"/>
</dbReference>
<dbReference type="CDD" id="cd00170">
    <property type="entry name" value="SEC14"/>
    <property type="match status" value="1"/>
</dbReference>
<dbReference type="Gene3D" id="1.20.5.1200">
    <property type="entry name" value="Alpha-tocopherol transfer"/>
    <property type="match status" value="1"/>
</dbReference>
<dbReference type="PRINTS" id="PR00180">
    <property type="entry name" value="CRETINALDHBP"/>
</dbReference>
<evidence type="ECO:0000313" key="2">
    <source>
        <dbReference type="EMBL" id="KAG5673908.1"/>
    </source>
</evidence>
<dbReference type="OrthoDB" id="75724at2759"/>
<dbReference type="SUPFAM" id="SSF46938">
    <property type="entry name" value="CRAL/TRIO N-terminal domain"/>
    <property type="match status" value="1"/>
</dbReference>
<evidence type="ECO:0000259" key="1">
    <source>
        <dbReference type="PROSITE" id="PS50191"/>
    </source>
</evidence>
<comment type="caution">
    <text evidence="2">The sequence shown here is derived from an EMBL/GenBank/DDBJ whole genome shotgun (WGS) entry which is preliminary data.</text>
</comment>
<dbReference type="GO" id="GO:0016020">
    <property type="term" value="C:membrane"/>
    <property type="evidence" value="ECO:0007669"/>
    <property type="project" value="TreeGrafter"/>
</dbReference>
<dbReference type="EMBL" id="JADBJN010000003">
    <property type="protein sequence ID" value="KAG5673908.1"/>
    <property type="molecule type" value="Genomic_DNA"/>
</dbReference>
<evidence type="ECO:0000313" key="3">
    <source>
        <dbReference type="Proteomes" id="UP001107558"/>
    </source>
</evidence>
<dbReference type="SUPFAM" id="SSF52087">
    <property type="entry name" value="CRAL/TRIO domain"/>
    <property type="match status" value="1"/>
</dbReference>
<dbReference type="Gene3D" id="3.40.525.10">
    <property type="entry name" value="CRAL-TRIO lipid binding domain"/>
    <property type="match status" value="1"/>
</dbReference>
<protein>
    <recommendedName>
        <fullName evidence="1">CRAL-TRIO domain-containing protein</fullName>
    </recommendedName>
</protein>
<sequence>MANKFDIDISPESPELLAIAEKELRETPEIRAKGLAELRELLKKNSDLNFTDDENFLVIILRVCHWYPESAIETLRDIAEFRKDYWKVLKDLMPEQEKTAFIEGGLINILTHKDHKNRRIVIYKCGSDWDPSVISEDSIFRMFYLLHILAQLEKSTQICGCIVIYDFEGLGMKQVMNITPSGTKRLLTFTQKAMPLRLKEVHIVKQPLIFKMVYALMKPLLDQKMKSRLHFHGDDMSKLHQFVPPNYLPKNYGGTLPEIDYSAKDWYFCAEKYHDFFLQYKDFGFKQ</sequence>
<dbReference type="Pfam" id="PF00650">
    <property type="entry name" value="CRAL_TRIO"/>
    <property type="match status" value="1"/>
</dbReference>
<dbReference type="InterPro" id="IPR036865">
    <property type="entry name" value="CRAL-TRIO_dom_sf"/>
</dbReference>
<feature type="domain" description="CRAL-TRIO" evidence="1">
    <location>
        <begin position="94"/>
        <end position="260"/>
    </location>
</feature>